<sequence>MIVTKPYLTTLYEILKKIEGIKEERIVNDKTAN</sequence>
<evidence type="ECO:0000313" key="2">
    <source>
        <dbReference type="Proteomes" id="UP000011728"/>
    </source>
</evidence>
<protein>
    <submittedName>
        <fullName evidence="1">Uncharacterized protein</fullName>
    </submittedName>
</protein>
<organism evidence="1 2">
    <name type="scientific">Clostridium saccharoperbutylacetonicum N1-4(HMT)</name>
    <dbReference type="NCBI Taxonomy" id="931276"/>
    <lineage>
        <taxon>Bacteria</taxon>
        <taxon>Bacillati</taxon>
        <taxon>Bacillota</taxon>
        <taxon>Clostridia</taxon>
        <taxon>Eubacteriales</taxon>
        <taxon>Clostridiaceae</taxon>
        <taxon>Clostridium</taxon>
    </lineage>
</organism>
<dbReference type="HOGENOM" id="CLU_3381307_0_0_9"/>
<accession>M1MTK4</accession>
<dbReference type="EMBL" id="CP004121">
    <property type="protein sequence ID" value="AGF59453.1"/>
    <property type="molecule type" value="Genomic_DNA"/>
</dbReference>
<proteinExistence type="predicted"/>
<gene>
    <name evidence="1" type="ORF">Cspa_c57280</name>
</gene>
<evidence type="ECO:0000313" key="1">
    <source>
        <dbReference type="EMBL" id="AGF59453.1"/>
    </source>
</evidence>
<name>M1MTK4_9CLOT</name>
<keyword evidence="2" id="KW-1185">Reference proteome</keyword>
<dbReference type="Proteomes" id="UP000011728">
    <property type="component" value="Chromosome"/>
</dbReference>
<dbReference type="KEGG" id="csr:Cspa_c57280"/>
<dbReference type="AlphaFoldDB" id="M1MTK4"/>
<reference evidence="1 2" key="1">
    <citation type="submission" date="2013-02" db="EMBL/GenBank/DDBJ databases">
        <title>Genome sequence of Clostridium saccharoperbutylacetonicum N1-4(HMT).</title>
        <authorList>
            <person name="Poehlein A."/>
            <person name="Daniel R."/>
        </authorList>
    </citation>
    <scope>NUCLEOTIDE SEQUENCE [LARGE SCALE GENOMIC DNA]</scope>
    <source>
        <strain evidence="2">N1-4(HMT)</strain>
    </source>
</reference>